<proteinExistence type="predicted"/>
<sequence>MEKKTIKNDFFECQYKIRNFDINPYIEIKRSQILFRILNKFILILTHKLGVEIFSIKKNYIRTLTNIFSSWLFVQYSREDNTSDPIIPSGKMNMATLKMTIIDMMKFDFSISKENREVIANEIIEQLNMKEECDLGINEIKDYLSSTYYNSIKNKFNVYKYIKLKKTKKKENHIDFFQMKIQLYEKITDENICKIIRNIKISQNVYNKLKAKFNIYQSSFKNIDFDTLIWCLLYRYITLGSHNHQLAVIPNVMQKFKEKINLNVEVFASGVNHYLDHYCSLFYDIEKYFGSLGSFFDIVPISGLFGFNPPYENFIMEKGTEKIIKHLEESEKEGNPLGFLITIPIWDIEGKKIMEENYNSKPGKNMSIDYAEYKTITLINNSPFLRVKRLIPKNDFSYLDYFNMIYKDKTIQNTYVILMTNKHLNLDLDIIKNISFKHVSENHN</sequence>
<dbReference type="Pfam" id="PF12237">
    <property type="entry name" value="PCIF1_WW"/>
    <property type="match status" value="1"/>
</dbReference>
<protein>
    <submittedName>
        <fullName evidence="2">Phosphorylated CTD interacting factor 1 WW domain</fullName>
    </submittedName>
</protein>
<organism evidence="2">
    <name type="scientific">seawater metagenome</name>
    <dbReference type="NCBI Taxonomy" id="1561972"/>
    <lineage>
        <taxon>unclassified sequences</taxon>
        <taxon>metagenomes</taxon>
        <taxon>ecological metagenomes</taxon>
    </lineage>
</organism>
<dbReference type="InterPro" id="IPR039881">
    <property type="entry name" value="PCIF1-like"/>
</dbReference>
<dbReference type="InterPro" id="IPR022035">
    <property type="entry name" value="PCIF1_WW"/>
</dbReference>
<dbReference type="EMBL" id="CABVLZ010000007">
    <property type="protein sequence ID" value="VVU95591.1"/>
    <property type="molecule type" value="Genomic_DNA"/>
</dbReference>
<reference evidence="2" key="1">
    <citation type="submission" date="2019-09" db="EMBL/GenBank/DDBJ databases">
        <authorList>
            <person name="Needham M D."/>
        </authorList>
    </citation>
    <scope>NUCLEOTIDE SEQUENCE</scope>
</reference>
<evidence type="ECO:0000259" key="1">
    <source>
        <dbReference type="Pfam" id="PF12237"/>
    </source>
</evidence>
<evidence type="ECO:0000313" key="2">
    <source>
        <dbReference type="EMBL" id="VVU95591.1"/>
    </source>
</evidence>
<dbReference type="GO" id="GO:0099122">
    <property type="term" value="F:RNA polymerase II C-terminal domain binding"/>
    <property type="evidence" value="ECO:0007669"/>
    <property type="project" value="InterPro"/>
</dbReference>
<gene>
    <name evidence="2" type="ORF">CPAV1605_1343</name>
</gene>
<dbReference type="PANTHER" id="PTHR21727">
    <property type="entry name" value="PHOSPHORYLATED CTD INTERACTING FACTOR 1"/>
    <property type="match status" value="1"/>
</dbReference>
<dbReference type="AlphaFoldDB" id="A0A5E8CJX0"/>
<dbReference type="GO" id="GO:0016422">
    <property type="term" value="F:mRNA (2'-O-methyladenosine-N6-)-methyltransferase activity"/>
    <property type="evidence" value="ECO:0007669"/>
    <property type="project" value="InterPro"/>
</dbReference>
<name>A0A5E8CJX0_9ZZZZ</name>
<dbReference type="PANTHER" id="PTHR21727:SF0">
    <property type="entry name" value="MRNA (2'-O-METHYLADENOSINE-N(6)-)-METHYLTRANSFERASE"/>
    <property type="match status" value="1"/>
</dbReference>
<accession>A0A5E8CJX0</accession>
<feature type="domain" description="PCIF1 WW" evidence="1">
    <location>
        <begin position="221"/>
        <end position="355"/>
    </location>
</feature>